<sequence>MSEGYFVALRYCEHVEGYAGIITWTQFSSKSAFDNWYRGQNEKEVVEEGITPERCVELTKSTPMGAYTECAYHRATDPVTGEINSSRLQYELTKFHRGILAR</sequence>
<comment type="caution">
    <text evidence="1">The sequence shown here is derived from an EMBL/GenBank/DDBJ whole genome shotgun (WGS) entry which is preliminary data.</text>
</comment>
<organism evidence="1 2">
    <name type="scientific">Candidatus Kaiserbacteria bacterium CG10_big_fil_rev_8_21_14_0_10_49_17</name>
    <dbReference type="NCBI Taxonomy" id="1974609"/>
    <lineage>
        <taxon>Bacteria</taxon>
        <taxon>Candidatus Kaiseribacteriota</taxon>
    </lineage>
</organism>
<dbReference type="EMBL" id="PFBJ01000003">
    <property type="protein sequence ID" value="PIT91463.1"/>
    <property type="molecule type" value="Genomic_DNA"/>
</dbReference>
<dbReference type="Proteomes" id="UP000228809">
    <property type="component" value="Unassembled WGS sequence"/>
</dbReference>
<reference evidence="2" key="1">
    <citation type="submission" date="2017-09" db="EMBL/GenBank/DDBJ databases">
        <title>Depth-based differentiation of microbial function through sediment-hosted aquifers and enrichment of novel symbionts in the deep terrestrial subsurface.</title>
        <authorList>
            <person name="Probst A.J."/>
            <person name="Ladd B."/>
            <person name="Jarett J.K."/>
            <person name="Geller-Mcgrath D.E."/>
            <person name="Sieber C.M.K."/>
            <person name="Emerson J.B."/>
            <person name="Anantharaman K."/>
            <person name="Thomas B.C."/>
            <person name="Malmstrom R."/>
            <person name="Stieglmeier M."/>
            <person name="Klingl A."/>
            <person name="Woyke T."/>
            <person name="Ryan C.M."/>
            <person name="Banfield J.F."/>
        </authorList>
    </citation>
    <scope>NUCLEOTIDE SEQUENCE [LARGE SCALE GENOMIC DNA]</scope>
</reference>
<gene>
    <name evidence="1" type="ORF">COU17_00540</name>
</gene>
<name>A0A2M6WFA4_9BACT</name>
<protein>
    <submittedName>
        <fullName evidence="1">Uncharacterized protein</fullName>
    </submittedName>
</protein>
<accession>A0A2M6WFA4</accession>
<proteinExistence type="predicted"/>
<evidence type="ECO:0000313" key="1">
    <source>
        <dbReference type="EMBL" id="PIT91463.1"/>
    </source>
</evidence>
<evidence type="ECO:0000313" key="2">
    <source>
        <dbReference type="Proteomes" id="UP000228809"/>
    </source>
</evidence>
<dbReference type="AlphaFoldDB" id="A0A2M6WFA4"/>